<feature type="non-terminal residue" evidence="5">
    <location>
        <position position="349"/>
    </location>
</feature>
<evidence type="ECO:0000256" key="1">
    <source>
        <dbReference type="ARBA" id="ARBA00022729"/>
    </source>
</evidence>
<feature type="signal peptide" evidence="3">
    <location>
        <begin position="1"/>
        <end position="23"/>
    </location>
</feature>
<evidence type="ECO:0000313" key="5">
    <source>
        <dbReference type="EMBL" id="KJU81837.1"/>
    </source>
</evidence>
<dbReference type="InterPro" id="IPR012910">
    <property type="entry name" value="Plug_dom"/>
</dbReference>
<organism evidence="5 6">
    <name type="scientific">Candidatus Magnetobacterium bavaricum</name>
    <dbReference type="NCBI Taxonomy" id="29290"/>
    <lineage>
        <taxon>Bacteria</taxon>
        <taxon>Pseudomonadati</taxon>
        <taxon>Nitrospirota</taxon>
        <taxon>Thermodesulfovibrionia</taxon>
        <taxon>Thermodesulfovibrionales</taxon>
        <taxon>Candidatus Magnetobacteriaceae</taxon>
        <taxon>Candidatus Magnetobacterium</taxon>
    </lineage>
</organism>
<dbReference type="GO" id="GO:0009279">
    <property type="term" value="C:cell outer membrane"/>
    <property type="evidence" value="ECO:0007669"/>
    <property type="project" value="UniProtKB-SubCell"/>
</dbReference>
<dbReference type="PANTHER" id="PTHR30069:SF29">
    <property type="entry name" value="HEMOGLOBIN AND HEMOGLOBIN-HAPTOGLOBIN-BINDING PROTEIN 1-RELATED"/>
    <property type="match status" value="1"/>
</dbReference>
<evidence type="ECO:0000259" key="4">
    <source>
        <dbReference type="Pfam" id="PF07715"/>
    </source>
</evidence>
<keyword evidence="6" id="KW-1185">Reference proteome</keyword>
<dbReference type="AlphaFoldDB" id="A0A0F3GJ44"/>
<dbReference type="Proteomes" id="UP000033423">
    <property type="component" value="Unassembled WGS sequence"/>
</dbReference>
<keyword evidence="2" id="KW-1134">Transmembrane beta strand</keyword>
<protein>
    <submittedName>
        <fullName evidence="5">TonB-denpendent receptor</fullName>
    </submittedName>
</protein>
<comment type="similarity">
    <text evidence="2">Belongs to the TonB-dependent receptor family.</text>
</comment>
<accession>A0A0F3GJ44</accession>
<sequence length="349" mass="38102">MKIIMPVLCITLALIVLAGVSGAESSGEPDADRYDAELAWLHREAVVIYTDIATKTLLDVDLAPGMVTVLLAEDLKRRGIRNVIEALNLVPGVLANDSTALSKSAVVRGIGGAFLGAKLMYMVDSIPLNMNFGNMFEFMFPIEMVERIEVMQGAGAVIYGRWAYAGVVNIVTNKNEKSLYGKYGSFSSYNGGGNFFYEDKANALKISLSAARTGNNRSGVKSDTDILYGTPNQGASQAPGPINDKSLLLSSALNVSYKDLYIKGVGYDNAYGSGYGFSGALPPLDDRLVTKNTTYAAEMGWQKEITDNIKPKVYIGFKRNRYIMDKMWFFPPANILFLNRGAIRFALIR</sequence>
<dbReference type="PROSITE" id="PS52016">
    <property type="entry name" value="TONB_DEPENDENT_REC_3"/>
    <property type="match status" value="1"/>
</dbReference>
<dbReference type="InterPro" id="IPR037066">
    <property type="entry name" value="Plug_dom_sf"/>
</dbReference>
<dbReference type="SUPFAM" id="SSF56935">
    <property type="entry name" value="Porins"/>
    <property type="match status" value="1"/>
</dbReference>
<feature type="chain" id="PRO_5002460918" evidence="3">
    <location>
        <begin position="24"/>
        <end position="349"/>
    </location>
</feature>
<comment type="subcellular location">
    <subcellularLocation>
        <location evidence="2">Cell outer membrane</location>
        <topology evidence="2">Multi-pass membrane protein</topology>
    </subcellularLocation>
</comment>
<evidence type="ECO:0000256" key="3">
    <source>
        <dbReference type="SAM" id="SignalP"/>
    </source>
</evidence>
<proteinExistence type="inferred from homology"/>
<dbReference type="Pfam" id="PF07715">
    <property type="entry name" value="Plug"/>
    <property type="match status" value="1"/>
</dbReference>
<keyword evidence="2" id="KW-0813">Transport</keyword>
<dbReference type="GO" id="GO:0015344">
    <property type="term" value="F:siderophore uptake transmembrane transporter activity"/>
    <property type="evidence" value="ECO:0007669"/>
    <property type="project" value="TreeGrafter"/>
</dbReference>
<keyword evidence="2" id="KW-0998">Cell outer membrane</keyword>
<gene>
    <name evidence="5" type="ORF">MBAV_005969</name>
</gene>
<keyword evidence="1 3" id="KW-0732">Signal</keyword>
<evidence type="ECO:0000313" key="6">
    <source>
        <dbReference type="Proteomes" id="UP000033423"/>
    </source>
</evidence>
<dbReference type="InterPro" id="IPR039426">
    <property type="entry name" value="TonB-dep_rcpt-like"/>
</dbReference>
<dbReference type="PANTHER" id="PTHR30069">
    <property type="entry name" value="TONB-DEPENDENT OUTER MEMBRANE RECEPTOR"/>
    <property type="match status" value="1"/>
</dbReference>
<dbReference type="Gene3D" id="2.170.130.10">
    <property type="entry name" value="TonB-dependent receptor, plug domain"/>
    <property type="match status" value="1"/>
</dbReference>
<keyword evidence="2" id="KW-0812">Transmembrane</keyword>
<evidence type="ECO:0000256" key="2">
    <source>
        <dbReference type="PROSITE-ProRule" id="PRU01360"/>
    </source>
</evidence>
<feature type="domain" description="TonB-dependent receptor plug" evidence="4">
    <location>
        <begin position="63"/>
        <end position="167"/>
    </location>
</feature>
<reference evidence="5 6" key="1">
    <citation type="submission" date="2015-02" db="EMBL/GenBank/DDBJ databases">
        <title>Single-cell genomics of uncultivated deep-branching MTB reveals a conserved set of magnetosome genes.</title>
        <authorList>
            <person name="Kolinko S."/>
            <person name="Richter M."/>
            <person name="Glockner F.O."/>
            <person name="Brachmann A."/>
            <person name="Schuler D."/>
        </authorList>
    </citation>
    <scope>NUCLEOTIDE SEQUENCE [LARGE SCALE GENOMIC DNA]</scope>
    <source>
        <strain evidence="5">TM-1</strain>
    </source>
</reference>
<dbReference type="GO" id="GO:0044718">
    <property type="term" value="P:siderophore transmembrane transport"/>
    <property type="evidence" value="ECO:0007669"/>
    <property type="project" value="TreeGrafter"/>
</dbReference>
<keyword evidence="5" id="KW-0675">Receptor</keyword>
<comment type="caution">
    <text evidence="5">The sequence shown here is derived from an EMBL/GenBank/DDBJ whole genome shotgun (WGS) entry which is preliminary data.</text>
</comment>
<name>A0A0F3GJ44_9BACT</name>
<dbReference type="EMBL" id="LACI01002537">
    <property type="protein sequence ID" value="KJU81837.1"/>
    <property type="molecule type" value="Genomic_DNA"/>
</dbReference>
<keyword evidence="2" id="KW-0472">Membrane</keyword>